<evidence type="ECO:0000259" key="6">
    <source>
        <dbReference type="Pfam" id="PF08100"/>
    </source>
</evidence>
<protein>
    <submittedName>
        <fullName evidence="7">Methyltransferase</fullName>
    </submittedName>
</protein>
<dbReference type="KEGG" id="rhf:EUB48_04510"/>
<keyword evidence="1 7" id="KW-0489">Methyltransferase</keyword>
<evidence type="ECO:0000256" key="1">
    <source>
        <dbReference type="ARBA" id="ARBA00022603"/>
    </source>
</evidence>
<dbReference type="GO" id="GO:0032259">
    <property type="term" value="P:methylation"/>
    <property type="evidence" value="ECO:0007669"/>
    <property type="project" value="UniProtKB-KW"/>
</dbReference>
<dbReference type="InterPro" id="IPR036388">
    <property type="entry name" value="WH-like_DNA-bd_sf"/>
</dbReference>
<evidence type="ECO:0000313" key="7">
    <source>
        <dbReference type="EMBL" id="QDL36637.1"/>
    </source>
</evidence>
<keyword evidence="3" id="KW-0949">S-adenosyl-L-methionine</keyword>
<dbReference type="PIRSF" id="PIRSF005739">
    <property type="entry name" value="O-mtase"/>
    <property type="match status" value="1"/>
</dbReference>
<feature type="active site" description="Proton acceptor" evidence="4">
    <location>
        <position position="239"/>
    </location>
</feature>
<dbReference type="Gene3D" id="1.10.10.10">
    <property type="entry name" value="Winged helix-like DNA-binding domain superfamily/Winged helix DNA-binding domain"/>
    <property type="match status" value="1"/>
</dbReference>
<dbReference type="OrthoDB" id="582216at2"/>
<dbReference type="PANTHER" id="PTHR43712:SF2">
    <property type="entry name" value="O-METHYLTRANSFERASE CICE"/>
    <property type="match status" value="1"/>
</dbReference>
<gene>
    <name evidence="7" type="ORF">EUB48_04510</name>
</gene>
<dbReference type="InterPro" id="IPR012967">
    <property type="entry name" value="COMT_dimerisation"/>
</dbReference>
<dbReference type="InterPro" id="IPR016461">
    <property type="entry name" value="COMT-like"/>
</dbReference>
<proteinExistence type="predicted"/>
<evidence type="ECO:0000259" key="5">
    <source>
        <dbReference type="Pfam" id="PF00891"/>
    </source>
</evidence>
<dbReference type="InterPro" id="IPR029063">
    <property type="entry name" value="SAM-dependent_MTases_sf"/>
</dbReference>
<dbReference type="InterPro" id="IPR036390">
    <property type="entry name" value="WH_DNA-bd_sf"/>
</dbReference>
<dbReference type="RefSeq" id="WP_142817804.1">
    <property type="nucleotide sequence ID" value="NZ_CP035503.1"/>
</dbReference>
<evidence type="ECO:0000256" key="3">
    <source>
        <dbReference type="ARBA" id="ARBA00022691"/>
    </source>
</evidence>
<evidence type="ECO:0000256" key="2">
    <source>
        <dbReference type="ARBA" id="ARBA00022679"/>
    </source>
</evidence>
<dbReference type="AlphaFoldDB" id="A0A515D8E2"/>
<dbReference type="PANTHER" id="PTHR43712">
    <property type="entry name" value="PUTATIVE (AFU_ORTHOLOGUE AFUA_4G14580)-RELATED"/>
    <property type="match status" value="1"/>
</dbReference>
<feature type="domain" description="O-methyltransferase dimerisation" evidence="6">
    <location>
        <begin position="4"/>
        <end position="73"/>
    </location>
</feature>
<organism evidence="7 8">
    <name type="scientific">Rhodoferax sediminis</name>
    <dbReference type="NCBI Taxonomy" id="2509614"/>
    <lineage>
        <taxon>Bacteria</taxon>
        <taxon>Pseudomonadati</taxon>
        <taxon>Pseudomonadota</taxon>
        <taxon>Betaproteobacteria</taxon>
        <taxon>Burkholderiales</taxon>
        <taxon>Comamonadaceae</taxon>
        <taxon>Rhodoferax</taxon>
    </lineage>
</organism>
<dbReference type="CDD" id="cd02440">
    <property type="entry name" value="AdoMet_MTases"/>
    <property type="match status" value="1"/>
</dbReference>
<accession>A0A515D8E2</accession>
<name>A0A515D8E2_9BURK</name>
<reference evidence="7 8" key="1">
    <citation type="submission" date="2019-01" db="EMBL/GenBank/DDBJ databases">
        <title>Genomic insights into a novel species Rhodoferax sp.</title>
        <authorList>
            <person name="Jin L."/>
        </authorList>
    </citation>
    <scope>NUCLEOTIDE SEQUENCE [LARGE SCALE GENOMIC DNA]</scope>
    <source>
        <strain evidence="7 8">CHu59-6-5</strain>
    </source>
</reference>
<dbReference type="SUPFAM" id="SSF53335">
    <property type="entry name" value="S-adenosyl-L-methionine-dependent methyltransferases"/>
    <property type="match status" value="1"/>
</dbReference>
<dbReference type="Gene3D" id="3.40.50.150">
    <property type="entry name" value="Vaccinia Virus protein VP39"/>
    <property type="match status" value="1"/>
</dbReference>
<keyword evidence="8" id="KW-1185">Reference proteome</keyword>
<dbReference type="InterPro" id="IPR001077">
    <property type="entry name" value="COMT_C"/>
</dbReference>
<dbReference type="Proteomes" id="UP000316798">
    <property type="component" value="Chromosome"/>
</dbReference>
<dbReference type="Pfam" id="PF08100">
    <property type="entry name" value="Dimerisation"/>
    <property type="match status" value="1"/>
</dbReference>
<dbReference type="GO" id="GO:0046983">
    <property type="term" value="F:protein dimerization activity"/>
    <property type="evidence" value="ECO:0007669"/>
    <property type="project" value="InterPro"/>
</dbReference>
<evidence type="ECO:0000313" key="8">
    <source>
        <dbReference type="Proteomes" id="UP000316798"/>
    </source>
</evidence>
<sequence length="330" mass="36428">MAFYWQSRALFAAARLDVATVLGPESLNASELTGRVGANGDALGRLMRLLAAMGVFEEVAPMVYRNNKLSNCLRSDDRQSVRAMILMHNSELMSRPWFEKLEAGIRDGTSPFRLSHGEELFDYLDHHADFDHLFSEAMDSVEALAGDGFATDLDGSRFERIIDIGGSRGTKALSILKRHPNLVALIVDRPQVVEEAQRYWANQHTDGVERLHFQAGDLFDAIPAATGAKDIYLLSAVLHAFDDSTCIRALQKLHEAIGSSGAYVGVLEMVMPETGANIASASFDMQMFVGCRGRERTLSEWKLVIQASGLVLEEVVRLRSLGSILVLRSR</sequence>
<evidence type="ECO:0000256" key="4">
    <source>
        <dbReference type="PIRSR" id="PIRSR005739-1"/>
    </source>
</evidence>
<dbReference type="Pfam" id="PF00891">
    <property type="entry name" value="Methyltransf_2"/>
    <property type="match status" value="1"/>
</dbReference>
<dbReference type="PROSITE" id="PS51683">
    <property type="entry name" value="SAM_OMT_II"/>
    <property type="match status" value="1"/>
</dbReference>
<dbReference type="EMBL" id="CP035503">
    <property type="protein sequence ID" value="QDL36637.1"/>
    <property type="molecule type" value="Genomic_DNA"/>
</dbReference>
<dbReference type="GO" id="GO:0008171">
    <property type="term" value="F:O-methyltransferase activity"/>
    <property type="evidence" value="ECO:0007669"/>
    <property type="project" value="InterPro"/>
</dbReference>
<feature type="domain" description="O-methyltransferase C-terminal" evidence="5">
    <location>
        <begin position="98"/>
        <end position="309"/>
    </location>
</feature>
<dbReference type="SUPFAM" id="SSF46785">
    <property type="entry name" value="Winged helix' DNA-binding domain"/>
    <property type="match status" value="1"/>
</dbReference>
<keyword evidence="2 7" id="KW-0808">Transferase</keyword>